<evidence type="ECO:0000313" key="2">
    <source>
        <dbReference type="Proteomes" id="UP000326169"/>
    </source>
</evidence>
<comment type="caution">
    <text evidence="1">The sequence shown here is derived from an EMBL/GenBank/DDBJ whole genome shotgun (WGS) entry which is preliminary data.</text>
</comment>
<evidence type="ECO:0000313" key="1">
    <source>
        <dbReference type="EMBL" id="GCE92222.1"/>
    </source>
</evidence>
<dbReference type="EMBL" id="BIMW01000004">
    <property type="protein sequence ID" value="GCE92222.1"/>
    <property type="molecule type" value="Genomic_DNA"/>
</dbReference>
<name>A0A5M3T159_LIMPL</name>
<organism evidence="1 2">
    <name type="scientific">Limnospira platensis NIES-46</name>
    <dbReference type="NCBI Taxonomy" id="1236695"/>
    <lineage>
        <taxon>Bacteria</taxon>
        <taxon>Bacillati</taxon>
        <taxon>Cyanobacteriota</taxon>
        <taxon>Cyanophyceae</taxon>
        <taxon>Oscillatoriophycideae</taxon>
        <taxon>Oscillatoriales</taxon>
        <taxon>Sirenicapillariaceae</taxon>
        <taxon>Limnospira</taxon>
    </lineage>
</organism>
<protein>
    <submittedName>
        <fullName evidence="1">Uncharacterized protein</fullName>
    </submittedName>
</protein>
<gene>
    <name evidence="1" type="ORF">NIES46_02580</name>
</gene>
<accession>A0A5M3T159</accession>
<keyword evidence="2" id="KW-1185">Reference proteome</keyword>
<sequence>MRGWAQPGFLASGGKETGFQEGCSGKWVGARNPVSGLRSETGFLGELGGEMRGWAQPGFLGLRLAGMG</sequence>
<proteinExistence type="predicted"/>
<dbReference type="Proteomes" id="UP000326169">
    <property type="component" value="Unassembled WGS sequence"/>
</dbReference>
<reference evidence="1 2" key="1">
    <citation type="journal article" date="2019" name="J Genomics">
        <title>The Draft Genome of a Hydrogen-producing Cyanobacterium, Arthrospira platensis NIES-46.</title>
        <authorList>
            <person name="Suzuki S."/>
            <person name="Yamaguchi H."/>
            <person name="Kawachi M."/>
        </authorList>
    </citation>
    <scope>NUCLEOTIDE SEQUENCE [LARGE SCALE GENOMIC DNA]</scope>
    <source>
        <strain evidence="1 2">NIES-46</strain>
    </source>
</reference>